<dbReference type="STRING" id="882086.SacxiDRAFT_1487"/>
<dbReference type="EMBL" id="JH636049">
    <property type="protein sequence ID" value="EID53735.1"/>
    <property type="molecule type" value="Genomic_DNA"/>
</dbReference>
<dbReference type="AlphaFoldDB" id="I0V0T2"/>
<keyword evidence="2" id="KW-1185">Reference proteome</keyword>
<dbReference type="Proteomes" id="UP000004691">
    <property type="component" value="Unassembled WGS sequence"/>
</dbReference>
<protein>
    <submittedName>
        <fullName evidence="1">Uncharacterized protein</fullName>
    </submittedName>
</protein>
<name>I0V0T2_9PSEU</name>
<dbReference type="OrthoDB" id="3555972at2"/>
<evidence type="ECO:0000313" key="2">
    <source>
        <dbReference type="Proteomes" id="UP000004691"/>
    </source>
</evidence>
<reference evidence="1 2" key="1">
    <citation type="submission" date="2012-01" db="EMBL/GenBank/DDBJ databases">
        <title>Improved High-Quality Draft sequence of Saccharomonospora xinjiangensis XJ-54.</title>
        <authorList>
            <consortium name="US DOE Joint Genome Institute"/>
            <person name="Lucas S."/>
            <person name="Han J."/>
            <person name="Lapidus A."/>
            <person name="Cheng J.-F."/>
            <person name="Goodwin L."/>
            <person name="Pitluck S."/>
            <person name="Peters L."/>
            <person name="Mikhailova N."/>
            <person name="Teshima H."/>
            <person name="Detter J.C."/>
            <person name="Han C."/>
            <person name="Tapia R."/>
            <person name="Land M."/>
            <person name="Hauser L."/>
            <person name="Kyrpides N."/>
            <person name="Ivanova N."/>
            <person name="Pagani I."/>
            <person name="Brambilla E.-M."/>
            <person name="Klenk H.-P."/>
            <person name="Woyke T."/>
        </authorList>
    </citation>
    <scope>NUCLEOTIDE SEQUENCE [LARGE SCALE GENOMIC DNA]</scope>
    <source>
        <strain evidence="1 2">XJ-54</strain>
    </source>
</reference>
<organism evidence="1 2">
    <name type="scientific">Saccharomonospora xinjiangensis XJ-54</name>
    <dbReference type="NCBI Taxonomy" id="882086"/>
    <lineage>
        <taxon>Bacteria</taxon>
        <taxon>Bacillati</taxon>
        <taxon>Actinomycetota</taxon>
        <taxon>Actinomycetes</taxon>
        <taxon>Pseudonocardiales</taxon>
        <taxon>Pseudonocardiaceae</taxon>
        <taxon>Saccharomonospora</taxon>
    </lineage>
</organism>
<accession>I0V0T2</accession>
<evidence type="ECO:0000313" key="1">
    <source>
        <dbReference type="EMBL" id="EID53735.1"/>
    </source>
</evidence>
<dbReference type="eggNOG" id="ENOG5030K3N">
    <property type="taxonomic scope" value="Bacteria"/>
</dbReference>
<gene>
    <name evidence="1" type="ORF">SacxiDRAFT_1487</name>
</gene>
<proteinExistence type="predicted"/>
<dbReference type="HOGENOM" id="CLU_117639_1_0_11"/>
<sequence>MGALIPGGGALSMAMAAMDKTMGAKAMAEVIQSTDRLVESAKTGGFTVTKEGADPIIKVLEKFMEEVKELRAQLAIDFDQEPKLGEHDYGKRVALHMWEAANDERSPRAALTKLSKILERSRIALLIASDQYQEQEESARDIFRKMGE</sequence>